<dbReference type="Proteomes" id="UP000676967">
    <property type="component" value="Chromosome"/>
</dbReference>
<dbReference type="Gene3D" id="3.40.720.10">
    <property type="entry name" value="Alkaline Phosphatase, subunit A"/>
    <property type="match status" value="1"/>
</dbReference>
<protein>
    <recommendedName>
        <fullName evidence="2">Sulfatase N-terminal domain-containing protein</fullName>
    </recommendedName>
</protein>
<dbReference type="PIRSF" id="PIRSF036666">
    <property type="entry name" value="G6S"/>
    <property type="match status" value="1"/>
</dbReference>
<proteinExistence type="predicted"/>
<dbReference type="SUPFAM" id="SSF53649">
    <property type="entry name" value="Alkaline phosphatase-like"/>
    <property type="match status" value="1"/>
</dbReference>
<organism evidence="3 4">
    <name type="scientific">Actinoplanes ianthinogenes</name>
    <dbReference type="NCBI Taxonomy" id="122358"/>
    <lineage>
        <taxon>Bacteria</taxon>
        <taxon>Bacillati</taxon>
        <taxon>Actinomycetota</taxon>
        <taxon>Actinomycetes</taxon>
        <taxon>Micromonosporales</taxon>
        <taxon>Micromonosporaceae</taxon>
        <taxon>Actinoplanes</taxon>
    </lineage>
</organism>
<dbReference type="PROSITE" id="PS51257">
    <property type="entry name" value="PROKAR_LIPOPROTEIN"/>
    <property type="match status" value="1"/>
</dbReference>
<dbReference type="InterPro" id="IPR000917">
    <property type="entry name" value="Sulfatase_N"/>
</dbReference>
<dbReference type="PANTHER" id="PTHR43108">
    <property type="entry name" value="N-ACETYLGLUCOSAMINE-6-SULFATASE FAMILY MEMBER"/>
    <property type="match status" value="1"/>
</dbReference>
<dbReference type="PANTHER" id="PTHR43108:SF8">
    <property type="entry name" value="SD21168P"/>
    <property type="match status" value="1"/>
</dbReference>
<feature type="chain" id="PRO_5045868764" description="Sulfatase N-terminal domain-containing protein" evidence="1">
    <location>
        <begin position="22"/>
        <end position="511"/>
    </location>
</feature>
<reference evidence="3 4" key="1">
    <citation type="submission" date="2020-08" db="EMBL/GenBank/DDBJ databases">
        <title>Whole genome shotgun sequence of Actinoplanes ianthinogenes NBRC 13996.</title>
        <authorList>
            <person name="Komaki H."/>
            <person name="Tamura T."/>
        </authorList>
    </citation>
    <scope>NUCLEOTIDE SEQUENCE [LARGE SCALE GENOMIC DNA]</scope>
    <source>
        <strain evidence="3 4">NBRC 13996</strain>
    </source>
</reference>
<accession>A0ABN6CGM8</accession>
<dbReference type="CDD" id="cd16147">
    <property type="entry name" value="G6S"/>
    <property type="match status" value="1"/>
</dbReference>
<dbReference type="Pfam" id="PF00884">
    <property type="entry name" value="Sulfatase"/>
    <property type="match status" value="1"/>
</dbReference>
<feature type="domain" description="Sulfatase N-terminal" evidence="2">
    <location>
        <begin position="50"/>
        <end position="384"/>
    </location>
</feature>
<dbReference type="InterPro" id="IPR012251">
    <property type="entry name" value="GlcNAc_6-SO4ase"/>
</dbReference>
<evidence type="ECO:0000256" key="1">
    <source>
        <dbReference type="SAM" id="SignalP"/>
    </source>
</evidence>
<evidence type="ECO:0000313" key="4">
    <source>
        <dbReference type="Proteomes" id="UP000676967"/>
    </source>
</evidence>
<feature type="signal peptide" evidence="1">
    <location>
        <begin position="1"/>
        <end position="21"/>
    </location>
</feature>
<keyword evidence="4" id="KW-1185">Reference proteome</keyword>
<keyword evidence="1" id="KW-0732">Signal</keyword>
<name>A0ABN6CGM8_9ACTN</name>
<dbReference type="InterPro" id="IPR017850">
    <property type="entry name" value="Alkaline_phosphatase_core_sf"/>
</dbReference>
<dbReference type="RefSeq" id="WP_189329571.1">
    <property type="nucleotide sequence ID" value="NZ_AP023356.1"/>
</dbReference>
<evidence type="ECO:0000313" key="3">
    <source>
        <dbReference type="EMBL" id="BCJ44730.1"/>
    </source>
</evidence>
<gene>
    <name evidence="3" type="ORF">Aiant_53870</name>
</gene>
<sequence length="511" mass="55326">MILRLRRALRAALAVALLTTAAGCTGSHGGGLADALAPAATTEAGGAKRPNIVFVLTDDLAKNLVPYMPAVLAMQREGTTFTNYTVTDSLCCPSRASIFKGQYPHNTGIFKNHGSDGGFQLFHSRGEETSTFATDLHAAGYRTAFLGKYLNEYQPKDLRYTGKPYVPPGWDEWYAGGNAYQNYDYALNENGVVKRYGHAPRDYLTDVVSAKASDFITASAASGKPFMVEVATYTPHSPYTPAAQDTGKFATLQAPRTPAYDRVPLNAPHWLSRHAPLTKKQRQTLDLEFRKRVQAVQSVDRMIASLRATLTEAGVADNTIVVFNSDNGYHMGEYRLTSGKQTAFDTDVNVPLIVTGPRVKAGQTVDEVVENVDLRPTFGELAGARTPADGADGVDGRSFVPLLTGAGDRAWRTTALVEHRDPATDPGDPDFEVDSANIPPAYNALRTKTFTYVEYVDGSKEYYERDRDPEMLNNVVGTLTPQRLAELHAAVVALTACRGQSACSAAGRSPA</sequence>
<dbReference type="EMBL" id="AP023356">
    <property type="protein sequence ID" value="BCJ44730.1"/>
    <property type="molecule type" value="Genomic_DNA"/>
</dbReference>
<evidence type="ECO:0000259" key="2">
    <source>
        <dbReference type="Pfam" id="PF00884"/>
    </source>
</evidence>